<comment type="caution">
    <text evidence="3">The sequence shown here is derived from an EMBL/GenBank/DDBJ whole genome shotgun (WGS) entry which is preliminary data.</text>
</comment>
<dbReference type="AlphaFoldDB" id="A0A926DSZ5"/>
<name>A0A926DSZ5_9FIRM</name>
<proteinExistence type="inferred from homology"/>
<keyword evidence="2" id="KW-0963">Cytoplasm</keyword>
<dbReference type="PANTHER" id="PTHR21043">
    <property type="entry name" value="IOJAP SUPERFAMILY ORTHOLOG"/>
    <property type="match status" value="1"/>
</dbReference>
<dbReference type="Pfam" id="PF02410">
    <property type="entry name" value="RsfS"/>
    <property type="match status" value="1"/>
</dbReference>
<evidence type="ECO:0000313" key="3">
    <source>
        <dbReference type="EMBL" id="MBC8543187.1"/>
    </source>
</evidence>
<keyword evidence="2" id="KW-0810">Translation regulation</keyword>
<accession>A0A926DSZ5</accession>
<comment type="function">
    <text evidence="2">Functions as a ribosomal silencing factor. Interacts with ribosomal protein uL14 (rplN), blocking formation of intersubunit bridge B8. Prevents association of the 30S and 50S ribosomal subunits and the formation of functional ribosomes, thus repressing translation.</text>
</comment>
<evidence type="ECO:0000256" key="2">
    <source>
        <dbReference type="HAMAP-Rule" id="MF_01477"/>
    </source>
</evidence>
<dbReference type="GO" id="GO:0017148">
    <property type="term" value="P:negative regulation of translation"/>
    <property type="evidence" value="ECO:0007669"/>
    <property type="project" value="UniProtKB-UniRule"/>
</dbReference>
<comment type="subunit">
    <text evidence="2">Interacts with ribosomal protein uL14 (rplN).</text>
</comment>
<dbReference type="Gene3D" id="3.30.460.10">
    <property type="entry name" value="Beta Polymerase, domain 2"/>
    <property type="match status" value="1"/>
</dbReference>
<dbReference type="InterPro" id="IPR043519">
    <property type="entry name" value="NT_sf"/>
</dbReference>
<dbReference type="PANTHER" id="PTHR21043:SF0">
    <property type="entry name" value="MITOCHONDRIAL ASSEMBLY OF RIBOSOMAL LARGE SUBUNIT PROTEIN 1"/>
    <property type="match status" value="1"/>
</dbReference>
<dbReference type="SUPFAM" id="SSF81301">
    <property type="entry name" value="Nucleotidyltransferase"/>
    <property type="match status" value="1"/>
</dbReference>
<reference evidence="3" key="1">
    <citation type="submission" date="2020-08" db="EMBL/GenBank/DDBJ databases">
        <title>Genome public.</title>
        <authorList>
            <person name="Liu C."/>
            <person name="Sun Q."/>
        </authorList>
    </citation>
    <scope>NUCLEOTIDE SEQUENCE</scope>
    <source>
        <strain evidence="3">NSJ-32</strain>
    </source>
</reference>
<organism evidence="3 4">
    <name type="scientific">Bianquea renquensis</name>
    <dbReference type="NCBI Taxonomy" id="2763661"/>
    <lineage>
        <taxon>Bacteria</taxon>
        <taxon>Bacillati</taxon>
        <taxon>Bacillota</taxon>
        <taxon>Clostridia</taxon>
        <taxon>Eubacteriales</taxon>
        <taxon>Bianqueaceae</taxon>
        <taxon>Bianquea</taxon>
    </lineage>
</organism>
<comment type="similarity">
    <text evidence="1 2">Belongs to the Iojap/RsfS family.</text>
</comment>
<dbReference type="NCBIfam" id="TIGR00090">
    <property type="entry name" value="rsfS_iojap_ybeB"/>
    <property type="match status" value="1"/>
</dbReference>
<keyword evidence="4" id="KW-1185">Reference proteome</keyword>
<dbReference type="EMBL" id="JACRSQ010000007">
    <property type="protein sequence ID" value="MBC8543187.1"/>
    <property type="molecule type" value="Genomic_DNA"/>
</dbReference>
<evidence type="ECO:0000313" key="4">
    <source>
        <dbReference type="Proteomes" id="UP000657006"/>
    </source>
</evidence>
<dbReference type="GO" id="GO:0042256">
    <property type="term" value="P:cytosolic ribosome assembly"/>
    <property type="evidence" value="ECO:0007669"/>
    <property type="project" value="UniProtKB-UniRule"/>
</dbReference>
<sequence length="114" mass="13199">MARIAYEALDDKQGEDIKILDIHEISVLADYFLIAHGKNQNHVKALIDEVQDKLALSGYYVSNIEGYQEGTWVLMDFGRIIVHVFHKEARLFYDLERIWSDGKMISVDQLNQTN</sequence>
<dbReference type="HAMAP" id="MF_01477">
    <property type="entry name" value="Iojap_RsfS"/>
    <property type="match status" value="1"/>
</dbReference>
<dbReference type="Proteomes" id="UP000657006">
    <property type="component" value="Unassembled WGS sequence"/>
</dbReference>
<gene>
    <name evidence="2 3" type="primary">rsfS</name>
    <name evidence="3" type="ORF">H8730_06490</name>
</gene>
<dbReference type="GO" id="GO:0005737">
    <property type="term" value="C:cytoplasm"/>
    <property type="evidence" value="ECO:0007669"/>
    <property type="project" value="UniProtKB-SubCell"/>
</dbReference>
<dbReference type="InterPro" id="IPR004394">
    <property type="entry name" value="Iojap/RsfS/C7orf30"/>
</dbReference>
<dbReference type="GO" id="GO:0043023">
    <property type="term" value="F:ribosomal large subunit binding"/>
    <property type="evidence" value="ECO:0007669"/>
    <property type="project" value="TreeGrafter"/>
</dbReference>
<keyword evidence="2" id="KW-0678">Repressor</keyword>
<dbReference type="GO" id="GO:0090071">
    <property type="term" value="P:negative regulation of ribosome biogenesis"/>
    <property type="evidence" value="ECO:0007669"/>
    <property type="project" value="UniProtKB-UniRule"/>
</dbReference>
<comment type="subcellular location">
    <subcellularLocation>
        <location evidence="2">Cytoplasm</location>
    </subcellularLocation>
</comment>
<evidence type="ECO:0000256" key="1">
    <source>
        <dbReference type="ARBA" id="ARBA00010574"/>
    </source>
</evidence>
<protein>
    <recommendedName>
        <fullName evidence="2">Ribosomal silencing factor RsfS</fullName>
    </recommendedName>
</protein>